<sequence>MKSRTNGSYVYFLIDDHLIYSYKIESHTYITLHDLKTTNHSALYEINNKQAFQDFEHESSEAVVGTGLFLDEESLKELVTPINKVIKKQKKRETVKEKKAIHLVASQHIASRLTMDLNENIEVIGLDAAFMYGPIRQLDEHYGQRERSEWIFENINREFEDENPYMIALANKINSLDEINDERPVYIWCGNNIEEQLALRFFIFMLEKKTNSISIINTSEALEKIAPTEKLVVNTAEIKSGILQSIFEHIDSSYVITTNQKKRFGMEWLSITNADELLRIWENQEIIPVNLGYYDQTILKVWKRMYAKERIEYIMASQLIWKTIEEENLYIDPDFLEYRIRHLVYAGVFEMKGIPKNMRRYFVCLKKEA</sequence>
<dbReference type="RefSeq" id="WP_349205116.1">
    <property type="nucleotide sequence ID" value="NZ_JBBMFN010000046.1"/>
</dbReference>
<dbReference type="EMBL" id="JBBMFN010000046">
    <property type="protein sequence ID" value="MEQ2467260.1"/>
    <property type="molecule type" value="Genomic_DNA"/>
</dbReference>
<dbReference type="Pfam" id="PF12395">
    <property type="entry name" value="DUF3658"/>
    <property type="match status" value="1"/>
</dbReference>
<feature type="domain" description="DUF1835" evidence="1">
    <location>
        <begin position="101"/>
        <end position="218"/>
    </location>
</feature>
<keyword evidence="4" id="KW-1185">Reference proteome</keyword>
<protein>
    <submittedName>
        <fullName evidence="3">DUF1835 domain-containing protein</fullName>
    </submittedName>
</protein>
<dbReference type="Pfam" id="PF08874">
    <property type="entry name" value="DUF1835"/>
    <property type="match status" value="1"/>
</dbReference>
<accession>A0ABV1F1M6</accession>
<proteinExistence type="predicted"/>
<evidence type="ECO:0000259" key="1">
    <source>
        <dbReference type="Pfam" id="PF08874"/>
    </source>
</evidence>
<dbReference type="InterPro" id="IPR014973">
    <property type="entry name" value="DUF1835"/>
</dbReference>
<dbReference type="InterPro" id="IPR022123">
    <property type="entry name" value="DUF3658"/>
</dbReference>
<feature type="domain" description="DUF3658" evidence="2">
    <location>
        <begin position="255"/>
        <end position="361"/>
    </location>
</feature>
<evidence type="ECO:0000313" key="3">
    <source>
        <dbReference type="EMBL" id="MEQ2467260.1"/>
    </source>
</evidence>
<gene>
    <name evidence="3" type="ORF">WMO63_16510</name>
</gene>
<comment type="caution">
    <text evidence="3">The sequence shown here is derived from an EMBL/GenBank/DDBJ whole genome shotgun (WGS) entry which is preliminary data.</text>
</comment>
<name>A0ABV1F1M6_9BACI</name>
<reference evidence="3 4" key="1">
    <citation type="submission" date="2024-03" db="EMBL/GenBank/DDBJ databases">
        <title>Human intestinal bacterial collection.</title>
        <authorList>
            <person name="Pauvert C."/>
            <person name="Hitch T.C.A."/>
            <person name="Clavel T."/>
        </authorList>
    </citation>
    <scope>NUCLEOTIDE SEQUENCE [LARGE SCALE GENOMIC DNA]</scope>
    <source>
        <strain evidence="3 4">CLA-SR-H024</strain>
    </source>
</reference>
<organism evidence="3 4">
    <name type="scientific">Niallia hominis</name>
    <dbReference type="NCBI Taxonomy" id="3133173"/>
    <lineage>
        <taxon>Bacteria</taxon>
        <taxon>Bacillati</taxon>
        <taxon>Bacillota</taxon>
        <taxon>Bacilli</taxon>
        <taxon>Bacillales</taxon>
        <taxon>Bacillaceae</taxon>
        <taxon>Niallia</taxon>
    </lineage>
</organism>
<evidence type="ECO:0000259" key="2">
    <source>
        <dbReference type="Pfam" id="PF12395"/>
    </source>
</evidence>
<dbReference type="Proteomes" id="UP001465426">
    <property type="component" value="Unassembled WGS sequence"/>
</dbReference>
<evidence type="ECO:0000313" key="4">
    <source>
        <dbReference type="Proteomes" id="UP001465426"/>
    </source>
</evidence>